<keyword evidence="3" id="KW-1185">Reference proteome</keyword>
<evidence type="ECO:0000259" key="1">
    <source>
        <dbReference type="Pfam" id="PF06057"/>
    </source>
</evidence>
<proteinExistence type="predicted"/>
<dbReference type="Pfam" id="PF06057">
    <property type="entry name" value="VirJ"/>
    <property type="match status" value="1"/>
</dbReference>
<dbReference type="Proteomes" id="UP001138757">
    <property type="component" value="Unassembled WGS sequence"/>
</dbReference>
<gene>
    <name evidence="2" type="ORF">KK488_19485</name>
</gene>
<evidence type="ECO:0000313" key="2">
    <source>
        <dbReference type="EMBL" id="MBT2189137.1"/>
    </source>
</evidence>
<dbReference type="EMBL" id="JAHGAW010000015">
    <property type="protein sequence ID" value="MBT2189137.1"/>
    <property type="molecule type" value="Genomic_DNA"/>
</dbReference>
<feature type="domain" description="Bacterial virulence" evidence="1">
    <location>
        <begin position="51"/>
        <end position="236"/>
    </location>
</feature>
<dbReference type="InterPro" id="IPR029058">
    <property type="entry name" value="AB_hydrolase_fold"/>
</dbReference>
<protein>
    <submittedName>
        <fullName evidence="2">Virulence factor</fullName>
    </submittedName>
</protein>
<dbReference type="Gene3D" id="3.40.50.1820">
    <property type="entry name" value="alpha/beta hydrolase"/>
    <property type="match status" value="1"/>
</dbReference>
<accession>A0A9X1DF86</accession>
<reference evidence="2" key="1">
    <citation type="submission" date="2021-05" db="EMBL/GenBank/DDBJ databases">
        <title>Genome of Sphingobium sp. strain.</title>
        <authorList>
            <person name="Fan R."/>
        </authorList>
    </citation>
    <scope>NUCLEOTIDE SEQUENCE</scope>
    <source>
        <strain evidence="2">H33</strain>
    </source>
</reference>
<name>A0A9X1DF86_9SPHN</name>
<organism evidence="2 3">
    <name type="scientific">Sphingobium nicotianae</name>
    <dbReference type="NCBI Taxonomy" id="2782607"/>
    <lineage>
        <taxon>Bacteria</taxon>
        <taxon>Pseudomonadati</taxon>
        <taxon>Pseudomonadota</taxon>
        <taxon>Alphaproteobacteria</taxon>
        <taxon>Sphingomonadales</taxon>
        <taxon>Sphingomonadaceae</taxon>
        <taxon>Sphingobium</taxon>
    </lineage>
</organism>
<evidence type="ECO:0000313" key="3">
    <source>
        <dbReference type="Proteomes" id="UP001138757"/>
    </source>
</evidence>
<comment type="caution">
    <text evidence="2">The sequence shown here is derived from an EMBL/GenBank/DDBJ whole genome shotgun (WGS) entry which is preliminary data.</text>
</comment>
<dbReference type="AlphaFoldDB" id="A0A9X1DF86"/>
<dbReference type="InterPro" id="IPR010333">
    <property type="entry name" value="VirJ"/>
</dbReference>
<dbReference type="SUPFAM" id="SSF53474">
    <property type="entry name" value="alpha/beta-Hydrolases"/>
    <property type="match status" value="1"/>
</dbReference>
<sequence length="244" mass="26301">MKRSRMRKAMVGTTGVAALILLLFGWLGYFGGDPFTILCPDGYRARTDAPVAIMLSGDIGFRLGLGTMIANRLEKDGIPVVGINTLTYFRTTRTPAEAGALVQEAIRRAKAINPAGRIILIGQSFGADMLHVGLASLPQAQRRDIAFVALIVPGATVEYRASPGETLTFLMAEADALPTARRLDWVPLLCIHGAEESGSLCPLLHQRNLRAIALPGGHQLHWDADGIKQLLLTTMARIGLRTHA</sequence>
<dbReference type="RefSeq" id="WP_214625394.1">
    <property type="nucleotide sequence ID" value="NZ_JAHGAW010000015.1"/>
</dbReference>